<dbReference type="STRING" id="1802532.A2210_03040"/>
<evidence type="ECO:0000313" key="2">
    <source>
        <dbReference type="EMBL" id="OGM75685.1"/>
    </source>
</evidence>
<dbReference type="Pfam" id="PF14584">
    <property type="entry name" value="DUF4446"/>
    <property type="match status" value="1"/>
</dbReference>
<keyword evidence="1" id="KW-0472">Membrane</keyword>
<name>A0A1F8CJA5_9BACT</name>
<organism evidence="2 3">
    <name type="scientific">Candidatus Woesebacteria bacterium RIFOXYA1_FULL_40_18</name>
    <dbReference type="NCBI Taxonomy" id="1802532"/>
    <lineage>
        <taxon>Bacteria</taxon>
        <taxon>Candidatus Woeseibacteriota</taxon>
    </lineage>
</organism>
<protein>
    <recommendedName>
        <fullName evidence="4">DUF4446 domain-containing protein</fullName>
    </recommendedName>
</protein>
<keyword evidence="1" id="KW-1133">Transmembrane helix</keyword>
<dbReference type="EMBL" id="MGHS01000049">
    <property type="protein sequence ID" value="OGM75685.1"/>
    <property type="molecule type" value="Genomic_DNA"/>
</dbReference>
<feature type="transmembrane region" description="Helical" evidence="1">
    <location>
        <begin position="6"/>
        <end position="29"/>
    </location>
</feature>
<dbReference type="AlphaFoldDB" id="A0A1F8CJA5"/>
<evidence type="ECO:0000256" key="1">
    <source>
        <dbReference type="SAM" id="Phobius"/>
    </source>
</evidence>
<sequence>MQTQIFIFGIVGIWLFLLTLGFFVLISFFRRIGKGAKDLDLRTILDKIIKRQDESIEAIGQVNQEIAKLNQDGVFHIQKIGLVRFNPFKETGGDHSFSLAIMDGDGTGVILTGLHTRERTRLYVKAVKNGKSEFELSKEEELALKKVLKN</sequence>
<dbReference type="Proteomes" id="UP000177855">
    <property type="component" value="Unassembled WGS sequence"/>
</dbReference>
<evidence type="ECO:0008006" key="4">
    <source>
        <dbReference type="Google" id="ProtNLM"/>
    </source>
</evidence>
<gene>
    <name evidence="2" type="ORF">A2210_03040</name>
</gene>
<comment type="caution">
    <text evidence="2">The sequence shown here is derived from an EMBL/GenBank/DDBJ whole genome shotgun (WGS) entry which is preliminary data.</text>
</comment>
<proteinExistence type="predicted"/>
<keyword evidence="1" id="KW-0812">Transmembrane</keyword>
<dbReference type="InterPro" id="IPR027981">
    <property type="entry name" value="DUF4446"/>
</dbReference>
<accession>A0A1F8CJA5</accession>
<evidence type="ECO:0000313" key="3">
    <source>
        <dbReference type="Proteomes" id="UP000177855"/>
    </source>
</evidence>
<reference evidence="2 3" key="1">
    <citation type="journal article" date="2016" name="Nat. Commun.">
        <title>Thousands of microbial genomes shed light on interconnected biogeochemical processes in an aquifer system.</title>
        <authorList>
            <person name="Anantharaman K."/>
            <person name="Brown C.T."/>
            <person name="Hug L.A."/>
            <person name="Sharon I."/>
            <person name="Castelle C.J."/>
            <person name="Probst A.J."/>
            <person name="Thomas B.C."/>
            <person name="Singh A."/>
            <person name="Wilkins M.J."/>
            <person name="Karaoz U."/>
            <person name="Brodie E.L."/>
            <person name="Williams K.H."/>
            <person name="Hubbard S.S."/>
            <person name="Banfield J.F."/>
        </authorList>
    </citation>
    <scope>NUCLEOTIDE SEQUENCE [LARGE SCALE GENOMIC DNA]</scope>
</reference>